<sequence>MKKIILTLGVFVVTLSLFSFSTIGNTSETISIDNLNEDVSERAIAAAEFVQDEKTFPDKFVSRRKTWTKEIQSSSEVLNNY</sequence>
<proteinExistence type="predicted"/>
<evidence type="ECO:0000313" key="1">
    <source>
        <dbReference type="EMBL" id="MFD2589391.1"/>
    </source>
</evidence>
<reference evidence="2" key="1">
    <citation type="journal article" date="2019" name="Int. J. Syst. Evol. Microbiol.">
        <title>The Global Catalogue of Microorganisms (GCM) 10K type strain sequencing project: providing services to taxonomists for standard genome sequencing and annotation.</title>
        <authorList>
            <consortium name="The Broad Institute Genomics Platform"/>
            <consortium name="The Broad Institute Genome Sequencing Center for Infectious Disease"/>
            <person name="Wu L."/>
            <person name="Ma J."/>
        </authorList>
    </citation>
    <scope>NUCLEOTIDE SEQUENCE [LARGE SCALE GENOMIC DNA]</scope>
    <source>
        <strain evidence="2">KCTC 42423</strain>
    </source>
</reference>
<evidence type="ECO:0000313" key="2">
    <source>
        <dbReference type="Proteomes" id="UP001597459"/>
    </source>
</evidence>
<keyword evidence="2" id="KW-1185">Reference proteome</keyword>
<comment type="caution">
    <text evidence="1">The sequence shown here is derived from an EMBL/GenBank/DDBJ whole genome shotgun (WGS) entry which is preliminary data.</text>
</comment>
<gene>
    <name evidence="1" type="ORF">ACFSTE_01020</name>
</gene>
<dbReference type="Proteomes" id="UP001597459">
    <property type="component" value="Unassembled WGS sequence"/>
</dbReference>
<accession>A0ABW5N2Q3</accession>
<dbReference type="RefSeq" id="WP_378258004.1">
    <property type="nucleotide sequence ID" value="NZ_JBHSJV010000001.1"/>
</dbReference>
<dbReference type="EMBL" id="JBHULX010000001">
    <property type="protein sequence ID" value="MFD2589391.1"/>
    <property type="molecule type" value="Genomic_DNA"/>
</dbReference>
<name>A0ABW5N2Q3_9FLAO</name>
<protein>
    <submittedName>
        <fullName evidence="1">Uncharacterized protein</fullName>
    </submittedName>
</protein>
<organism evidence="1 2">
    <name type="scientific">Aquimarina hainanensis</name>
    <dbReference type="NCBI Taxonomy" id="1578017"/>
    <lineage>
        <taxon>Bacteria</taxon>
        <taxon>Pseudomonadati</taxon>
        <taxon>Bacteroidota</taxon>
        <taxon>Flavobacteriia</taxon>
        <taxon>Flavobacteriales</taxon>
        <taxon>Flavobacteriaceae</taxon>
        <taxon>Aquimarina</taxon>
    </lineage>
</organism>